<dbReference type="AlphaFoldDB" id="A0A5N5DMY2"/>
<dbReference type="GO" id="GO:0045944">
    <property type="term" value="P:positive regulation of transcription by RNA polymerase II"/>
    <property type="evidence" value="ECO:0007669"/>
    <property type="project" value="TreeGrafter"/>
</dbReference>
<dbReference type="EMBL" id="VCHE01000010">
    <property type="protein sequence ID" value="KAB2578681.1"/>
    <property type="molecule type" value="Genomic_DNA"/>
</dbReference>
<gene>
    <name evidence="3" type="ORF">DBV05_g2693</name>
</gene>
<evidence type="ECO:0000313" key="3">
    <source>
        <dbReference type="EMBL" id="KAB2578681.1"/>
    </source>
</evidence>
<comment type="caution">
    <text evidence="3">The sequence shown here is derived from an EMBL/GenBank/DDBJ whole genome shotgun (WGS) entry which is preliminary data.</text>
</comment>
<name>A0A5N5DMY2_9PEZI</name>
<keyword evidence="2" id="KW-0539">Nucleus</keyword>
<dbReference type="Proteomes" id="UP000325902">
    <property type="component" value="Unassembled WGS sequence"/>
</dbReference>
<dbReference type="GO" id="GO:0000976">
    <property type="term" value="F:transcription cis-regulatory region binding"/>
    <property type="evidence" value="ECO:0007669"/>
    <property type="project" value="TreeGrafter"/>
</dbReference>
<keyword evidence="4" id="KW-1185">Reference proteome</keyword>
<comment type="subcellular location">
    <subcellularLocation>
        <location evidence="1">Nucleus</location>
    </subcellularLocation>
</comment>
<dbReference type="PANTHER" id="PTHR37534">
    <property type="entry name" value="TRANSCRIPTIONAL ACTIVATOR PROTEIN UGA3"/>
    <property type="match status" value="1"/>
</dbReference>
<dbReference type="GO" id="GO:0003700">
    <property type="term" value="F:DNA-binding transcription factor activity"/>
    <property type="evidence" value="ECO:0007669"/>
    <property type="project" value="TreeGrafter"/>
</dbReference>
<organism evidence="3 4">
    <name type="scientific">Lasiodiplodia theobromae</name>
    <dbReference type="NCBI Taxonomy" id="45133"/>
    <lineage>
        <taxon>Eukaryota</taxon>
        <taxon>Fungi</taxon>
        <taxon>Dikarya</taxon>
        <taxon>Ascomycota</taxon>
        <taxon>Pezizomycotina</taxon>
        <taxon>Dothideomycetes</taxon>
        <taxon>Dothideomycetes incertae sedis</taxon>
        <taxon>Botryosphaeriales</taxon>
        <taxon>Botryosphaeriaceae</taxon>
        <taxon>Lasiodiplodia</taxon>
    </lineage>
</organism>
<dbReference type="Pfam" id="PF11951">
    <property type="entry name" value="Fungal_trans_2"/>
    <property type="match status" value="1"/>
</dbReference>
<dbReference type="PANTHER" id="PTHR37534:SF11">
    <property type="entry name" value="ZN(II)2CYS6 TRANSCRIPTION FACTOR (EUROFUNG)"/>
    <property type="match status" value="1"/>
</dbReference>
<dbReference type="OrthoDB" id="4835445at2759"/>
<protein>
    <recommendedName>
        <fullName evidence="5">Transcription factor domain-containing protein</fullName>
    </recommendedName>
</protein>
<evidence type="ECO:0000313" key="4">
    <source>
        <dbReference type="Proteomes" id="UP000325902"/>
    </source>
</evidence>
<accession>A0A5N5DMY2</accession>
<proteinExistence type="predicted"/>
<evidence type="ECO:0000256" key="2">
    <source>
        <dbReference type="ARBA" id="ARBA00023242"/>
    </source>
</evidence>
<dbReference type="InterPro" id="IPR021858">
    <property type="entry name" value="Fun_TF"/>
</dbReference>
<dbReference type="GO" id="GO:0005634">
    <property type="term" value="C:nucleus"/>
    <property type="evidence" value="ECO:0007669"/>
    <property type="project" value="UniProtKB-SubCell"/>
</dbReference>
<sequence>MRTHSSPLRSDAGLDEAWRAEPFLEDPVLQPDGASTLEDFPFFNLYPRDADLGPLWDHAYHDFIPFELPDSLPMVNDPVELPLSPISAENSSTPEYTRHCSEETTLKELELMSEASIELPVPEYTRKALIDFYLDEVAGTLSCFDGPLNPFRSSILGLSDTRQPLACTAQSMAAACLAQTSHQHRFLAKQLQQEAELGVWDIIERGEPNSTTVLILIMLGCSAEWHDPNDHGERYWAQALELLQALSACMEISAEDHHFFRNALAYWRLSNSLCTKDEFLDEVPNAGQHAHSMVTWNTPHPWTGVSEAPIRLLGRVSNLVKSSGSHGIPISTGKALQEHLQEAAQLECELLRLRLPDQDLILHPRDERTPTSHLVQVGEVYRICGLIRLYRGFPHLLCRSDHSVKASSPSSISTVLLRIPGRGPSFDVDKSLRDLAKCALGILESIPLESGVRFAQPFLLTTLANELRVFDHRGPVFGLSSTDMEVLRARRLVTSRLSALDAHVPPYRMNAMIDYVKKLWEEMDADDG</sequence>
<evidence type="ECO:0008006" key="5">
    <source>
        <dbReference type="Google" id="ProtNLM"/>
    </source>
</evidence>
<evidence type="ECO:0000256" key="1">
    <source>
        <dbReference type="ARBA" id="ARBA00004123"/>
    </source>
</evidence>
<reference evidence="3 4" key="1">
    <citation type="journal article" date="2019" name="Sci. Rep.">
        <title>A multi-omics analysis of the grapevine pathogen Lasiodiplodia theobromae reveals that temperature affects the expression of virulence- and pathogenicity-related genes.</title>
        <authorList>
            <person name="Felix C."/>
            <person name="Meneses R."/>
            <person name="Goncalves M.F.M."/>
            <person name="Tilleman L."/>
            <person name="Duarte A.S."/>
            <person name="Jorrin-Novo J.V."/>
            <person name="Van de Peer Y."/>
            <person name="Deforce D."/>
            <person name="Van Nieuwerburgh F."/>
            <person name="Esteves A.C."/>
            <person name="Alves A."/>
        </authorList>
    </citation>
    <scope>NUCLEOTIDE SEQUENCE [LARGE SCALE GENOMIC DNA]</scope>
    <source>
        <strain evidence="3 4">LA-SOL3</strain>
    </source>
</reference>